<evidence type="ECO:0000256" key="2">
    <source>
        <dbReference type="ARBA" id="ARBA00022771"/>
    </source>
</evidence>
<dbReference type="InterPro" id="IPR044648">
    <property type="entry name" value="JJJ1_plant"/>
</dbReference>
<dbReference type="PANTHER" id="PTHR45495:SF1">
    <property type="entry name" value="DNAJ PROTEIN JJJ1 HOMOLOG"/>
    <property type="match status" value="1"/>
</dbReference>
<evidence type="ECO:0000256" key="6">
    <source>
        <dbReference type="SAM" id="MobiDB-lite"/>
    </source>
</evidence>
<evidence type="ECO:0000313" key="9">
    <source>
        <dbReference type="EMBL" id="WOH03436.1"/>
    </source>
</evidence>
<keyword evidence="5" id="KW-0175">Coiled coil</keyword>
<feature type="domain" description="C2H2-type" evidence="8">
    <location>
        <begin position="603"/>
        <end position="632"/>
    </location>
</feature>
<feature type="compositionally biased region" description="Acidic residues" evidence="6">
    <location>
        <begin position="380"/>
        <end position="401"/>
    </location>
</feature>
<dbReference type="SMART" id="SM00271">
    <property type="entry name" value="DnaJ"/>
    <property type="match status" value="1"/>
</dbReference>
<dbReference type="PRINTS" id="PR00625">
    <property type="entry name" value="JDOMAIN"/>
</dbReference>
<feature type="compositionally biased region" description="Basic and acidic residues" evidence="6">
    <location>
        <begin position="512"/>
        <end position="526"/>
    </location>
</feature>
<evidence type="ECO:0000256" key="3">
    <source>
        <dbReference type="ARBA" id="ARBA00022833"/>
    </source>
</evidence>
<dbReference type="KEGG" id="dcr:108228011"/>
<organism evidence="9 10">
    <name type="scientific">Daucus carota subsp. sativus</name>
    <name type="common">Carrot</name>
    <dbReference type="NCBI Taxonomy" id="79200"/>
    <lineage>
        <taxon>Eukaryota</taxon>
        <taxon>Viridiplantae</taxon>
        <taxon>Streptophyta</taxon>
        <taxon>Embryophyta</taxon>
        <taxon>Tracheophyta</taxon>
        <taxon>Spermatophyta</taxon>
        <taxon>Magnoliopsida</taxon>
        <taxon>eudicotyledons</taxon>
        <taxon>Gunneridae</taxon>
        <taxon>Pentapetalae</taxon>
        <taxon>asterids</taxon>
        <taxon>campanulids</taxon>
        <taxon>Apiales</taxon>
        <taxon>Apiaceae</taxon>
        <taxon>Apioideae</taxon>
        <taxon>Scandiceae</taxon>
        <taxon>Daucinae</taxon>
        <taxon>Daucus</taxon>
        <taxon>Daucus sect. Daucus</taxon>
    </lineage>
</organism>
<dbReference type="PROSITE" id="PS00636">
    <property type="entry name" value="DNAJ_1"/>
    <property type="match status" value="1"/>
</dbReference>
<reference evidence="9" key="1">
    <citation type="journal article" date="2016" name="Nat. Genet.">
        <title>A high-quality carrot genome assembly provides new insights into carotenoid accumulation and asterid genome evolution.</title>
        <authorList>
            <person name="Iorizzo M."/>
            <person name="Ellison S."/>
            <person name="Senalik D."/>
            <person name="Zeng P."/>
            <person name="Satapoomin P."/>
            <person name="Huang J."/>
            <person name="Bowman M."/>
            <person name="Iovene M."/>
            <person name="Sanseverino W."/>
            <person name="Cavagnaro P."/>
            <person name="Yildiz M."/>
            <person name="Macko-Podgorni A."/>
            <person name="Moranska E."/>
            <person name="Grzebelus E."/>
            <person name="Grzebelus D."/>
            <person name="Ashrafi H."/>
            <person name="Zheng Z."/>
            <person name="Cheng S."/>
            <person name="Spooner D."/>
            <person name="Van Deynze A."/>
            <person name="Simon P."/>
        </authorList>
    </citation>
    <scope>NUCLEOTIDE SEQUENCE</scope>
    <source>
        <tissue evidence="9">Leaf</tissue>
    </source>
</reference>
<proteinExistence type="predicted"/>
<feature type="region of interest" description="Disordered" evidence="6">
    <location>
        <begin position="436"/>
        <end position="542"/>
    </location>
</feature>
<feature type="compositionally biased region" description="Basic residues" evidence="6">
    <location>
        <begin position="471"/>
        <end position="483"/>
    </location>
</feature>
<evidence type="ECO:0008006" key="11">
    <source>
        <dbReference type="Google" id="ProtNLM"/>
    </source>
</evidence>
<keyword evidence="2 4" id="KW-0863">Zinc-finger</keyword>
<feature type="compositionally biased region" description="Basic and acidic residues" evidence="6">
    <location>
        <begin position="484"/>
        <end position="496"/>
    </location>
</feature>
<dbReference type="InterPro" id="IPR013087">
    <property type="entry name" value="Znf_C2H2_type"/>
</dbReference>
<protein>
    <recommendedName>
        <fullName evidence="11">J domain-containing protein</fullName>
    </recommendedName>
</protein>
<dbReference type="PROSITE" id="PS50157">
    <property type="entry name" value="ZINC_FINGER_C2H2_2"/>
    <property type="match status" value="2"/>
</dbReference>
<feature type="region of interest" description="Disordered" evidence="6">
    <location>
        <begin position="576"/>
        <end position="605"/>
    </location>
</feature>
<dbReference type="Proteomes" id="UP000077755">
    <property type="component" value="Chromosome 6"/>
</dbReference>
<sequence>MAASPEKRCLYEILGLNLDCSPDEIRSAYKKLALQRHPDKLMRSGLSQEDATASFQELVNAYEVLSDPRERAWYDSHRSQILFSSSSNAGSATSIPNLFSFFSNSVFSGFSDSGKGFYKVYGDIFDKVYANEVNFARKMGVGGVKEAPVLGNLKSPYTQVNAFYGYWLGFVTVMDFVWVDEYDSKAGENRKVRRLMEEENKKLRKKAKREYNETVRGLAAFAKKRDKRVIDMVVKRNEEMEKRKEEEKERKREAERVRAERVKAYKEPEWASVEEGVEEVEEVVEEGERKNEFYCVACGKKFKSEKQWRNHEQSKKHKEKVAELREAFEYEERMNANGEKEEEEDDEGEEEDETEGNGFVSADDCADDLTEQFGNGFGVLEEEGTGGDEEQEEGESSEEEMFVDIDNGHNLKGNSELGMDVDDEASILEAMVSGLKSKKNKNGESKASSPEVHVAKDSDEMEFMDYNNCKGTRRNKGSRRRKGRKDDEEVKKRDAAETTGQAVEEDFSTLGKSDKPDEVVQDESEKLSSQSDEVNVQVDSSVAEEIKPHSFVVTGTKGVDKDQKGLKAVAQKILADKKDINSKSKTASKGKKHKASSKTSSNNICERCGQEFESRTKLHKHLGETGHATLKSR</sequence>
<evidence type="ECO:0000256" key="4">
    <source>
        <dbReference type="PROSITE-ProRule" id="PRU00042"/>
    </source>
</evidence>
<keyword evidence="3" id="KW-0862">Zinc</keyword>
<dbReference type="GO" id="GO:0003676">
    <property type="term" value="F:nucleic acid binding"/>
    <property type="evidence" value="ECO:0007669"/>
    <property type="project" value="InterPro"/>
</dbReference>
<gene>
    <name evidence="9" type="ORF">DCAR_0622833</name>
</gene>
<dbReference type="Pfam" id="PF12171">
    <property type="entry name" value="zf-C2H2_jaz"/>
    <property type="match status" value="1"/>
</dbReference>
<dbReference type="AlphaFoldDB" id="A0AAF0XBU4"/>
<feature type="region of interest" description="Disordered" evidence="6">
    <location>
        <begin position="326"/>
        <end position="401"/>
    </location>
</feature>
<dbReference type="InterPro" id="IPR001623">
    <property type="entry name" value="DnaJ_domain"/>
</dbReference>
<evidence type="ECO:0000256" key="1">
    <source>
        <dbReference type="ARBA" id="ARBA00022723"/>
    </source>
</evidence>
<dbReference type="PROSITE" id="PS00028">
    <property type="entry name" value="ZINC_FINGER_C2H2_1"/>
    <property type="match status" value="2"/>
</dbReference>
<feature type="coiled-coil region" evidence="5">
    <location>
        <begin position="189"/>
        <end position="263"/>
    </location>
</feature>
<dbReference type="Pfam" id="PF21884">
    <property type="entry name" value="ZUO1-like_ZHD"/>
    <property type="match status" value="1"/>
</dbReference>
<dbReference type="InterPro" id="IPR022755">
    <property type="entry name" value="Znf_C2H2_jaz"/>
</dbReference>
<keyword evidence="1" id="KW-0479">Metal-binding</keyword>
<dbReference type="SMART" id="SM00355">
    <property type="entry name" value="ZnF_C2H2"/>
    <property type="match status" value="2"/>
</dbReference>
<name>A0AAF0XBU4_DAUCS</name>
<evidence type="ECO:0000256" key="5">
    <source>
        <dbReference type="SAM" id="Coils"/>
    </source>
</evidence>
<feature type="compositionally biased region" description="Polar residues" evidence="6">
    <location>
        <begin position="527"/>
        <end position="540"/>
    </location>
</feature>
<dbReference type="Gene3D" id="3.30.160.60">
    <property type="entry name" value="Classic Zinc Finger"/>
    <property type="match status" value="1"/>
</dbReference>
<dbReference type="SUPFAM" id="SSF46565">
    <property type="entry name" value="Chaperone J-domain"/>
    <property type="match status" value="1"/>
</dbReference>
<dbReference type="InterPro" id="IPR003604">
    <property type="entry name" value="Matrin/U1-like-C_Znf_C2H2"/>
</dbReference>
<feature type="compositionally biased region" description="Acidic residues" evidence="6">
    <location>
        <begin position="340"/>
        <end position="355"/>
    </location>
</feature>
<evidence type="ECO:0000259" key="7">
    <source>
        <dbReference type="PROSITE" id="PS50076"/>
    </source>
</evidence>
<dbReference type="SMART" id="SM00451">
    <property type="entry name" value="ZnF_U1"/>
    <property type="match status" value="1"/>
</dbReference>
<reference evidence="9" key="2">
    <citation type="submission" date="2022-03" db="EMBL/GenBank/DDBJ databases">
        <title>Draft title - Genomic analysis of global carrot germplasm unveils the trajectory of domestication and the origin of high carotenoid orange carrot.</title>
        <authorList>
            <person name="Iorizzo M."/>
            <person name="Ellison S."/>
            <person name="Senalik D."/>
            <person name="Macko-Podgorni A."/>
            <person name="Grzebelus D."/>
            <person name="Bostan H."/>
            <person name="Rolling W."/>
            <person name="Curaba J."/>
            <person name="Simon P."/>
        </authorList>
    </citation>
    <scope>NUCLEOTIDE SEQUENCE</scope>
    <source>
        <tissue evidence="9">Leaf</tissue>
    </source>
</reference>
<dbReference type="GO" id="GO:0008270">
    <property type="term" value="F:zinc ion binding"/>
    <property type="evidence" value="ECO:0007669"/>
    <property type="project" value="UniProtKB-KW"/>
</dbReference>
<dbReference type="InterPro" id="IPR036236">
    <property type="entry name" value="Znf_C2H2_sf"/>
</dbReference>
<feature type="compositionally biased region" description="Basic residues" evidence="6">
    <location>
        <begin position="586"/>
        <end position="596"/>
    </location>
</feature>
<dbReference type="Gene3D" id="1.10.287.110">
    <property type="entry name" value="DnaJ domain"/>
    <property type="match status" value="1"/>
</dbReference>
<feature type="domain" description="J" evidence="7">
    <location>
        <begin position="9"/>
        <end position="78"/>
    </location>
</feature>
<dbReference type="InterPro" id="IPR054076">
    <property type="entry name" value="ZUO1-like_ZHD"/>
</dbReference>
<dbReference type="PANTHER" id="PTHR45495">
    <property type="entry name" value="DNAJ PROTEIN JJJ1 HOMOLOG"/>
    <property type="match status" value="1"/>
</dbReference>
<feature type="domain" description="C2H2-type" evidence="8">
    <location>
        <begin position="293"/>
        <end position="322"/>
    </location>
</feature>
<evidence type="ECO:0000259" key="8">
    <source>
        <dbReference type="PROSITE" id="PS50157"/>
    </source>
</evidence>
<dbReference type="SUPFAM" id="SSF57667">
    <property type="entry name" value="beta-beta-alpha zinc fingers"/>
    <property type="match status" value="1"/>
</dbReference>
<dbReference type="InterPro" id="IPR018253">
    <property type="entry name" value="DnaJ_domain_CS"/>
</dbReference>
<dbReference type="InterPro" id="IPR036869">
    <property type="entry name" value="J_dom_sf"/>
</dbReference>
<dbReference type="CDD" id="cd06257">
    <property type="entry name" value="DnaJ"/>
    <property type="match status" value="1"/>
</dbReference>
<dbReference type="EMBL" id="CP093348">
    <property type="protein sequence ID" value="WOH03436.1"/>
    <property type="molecule type" value="Genomic_DNA"/>
</dbReference>
<dbReference type="PROSITE" id="PS50076">
    <property type="entry name" value="DNAJ_2"/>
    <property type="match status" value="1"/>
</dbReference>
<keyword evidence="10" id="KW-1185">Reference proteome</keyword>
<accession>A0AAF0XBU4</accession>
<dbReference type="Pfam" id="PF00226">
    <property type="entry name" value="DnaJ"/>
    <property type="match status" value="1"/>
</dbReference>
<evidence type="ECO:0000313" key="10">
    <source>
        <dbReference type="Proteomes" id="UP000077755"/>
    </source>
</evidence>